<gene>
    <name evidence="2" type="ORF">NDK43_13125</name>
</gene>
<dbReference type="Pfam" id="PF07872">
    <property type="entry name" value="DUF1659"/>
    <property type="match status" value="1"/>
</dbReference>
<dbReference type="Proteomes" id="UP001523262">
    <property type="component" value="Unassembled WGS sequence"/>
</dbReference>
<accession>A0ABT0WA07</accession>
<protein>
    <submittedName>
        <fullName evidence="2">DUF1659 domain-containing protein</fullName>
    </submittedName>
</protein>
<sequence length="72" mass="7819">MAQAMLAETKLRLVFEVGMDEKGAPILKAKTLNSIKKEASPNQLFQVAQALSVLCNDTLNSVERADTTEILA</sequence>
<feature type="domain" description="DUF1659" evidence="1">
    <location>
        <begin position="3"/>
        <end position="71"/>
    </location>
</feature>
<keyword evidence="3" id="KW-1185">Reference proteome</keyword>
<evidence type="ECO:0000313" key="3">
    <source>
        <dbReference type="Proteomes" id="UP001523262"/>
    </source>
</evidence>
<name>A0ABT0WA07_9BACI</name>
<comment type="caution">
    <text evidence="2">The sequence shown here is derived from an EMBL/GenBank/DDBJ whole genome shotgun (WGS) entry which is preliminary data.</text>
</comment>
<evidence type="ECO:0000313" key="2">
    <source>
        <dbReference type="EMBL" id="MCM2533166.1"/>
    </source>
</evidence>
<reference evidence="2 3" key="1">
    <citation type="submission" date="2022-06" db="EMBL/GenBank/DDBJ databases">
        <authorList>
            <person name="Jeon C.O."/>
        </authorList>
    </citation>
    <scope>NUCLEOTIDE SEQUENCE [LARGE SCALE GENOMIC DNA]</scope>
    <source>
        <strain evidence="2 3">KCTC 13943</strain>
    </source>
</reference>
<evidence type="ECO:0000259" key="1">
    <source>
        <dbReference type="Pfam" id="PF07872"/>
    </source>
</evidence>
<dbReference type="InterPro" id="IPR012454">
    <property type="entry name" value="DUF1659"/>
</dbReference>
<proteinExistence type="predicted"/>
<dbReference type="EMBL" id="JAMQCR010000001">
    <property type="protein sequence ID" value="MCM2533166.1"/>
    <property type="molecule type" value="Genomic_DNA"/>
</dbReference>
<organism evidence="2 3">
    <name type="scientific">Neobacillus pocheonensis</name>
    <dbReference type="NCBI Taxonomy" id="363869"/>
    <lineage>
        <taxon>Bacteria</taxon>
        <taxon>Bacillati</taxon>
        <taxon>Bacillota</taxon>
        <taxon>Bacilli</taxon>
        <taxon>Bacillales</taxon>
        <taxon>Bacillaceae</taxon>
        <taxon>Neobacillus</taxon>
    </lineage>
</organism>